<keyword evidence="2" id="KW-1015">Disulfide bond</keyword>
<evidence type="ECO:0000256" key="1">
    <source>
        <dbReference type="ARBA" id="ARBA00007664"/>
    </source>
</evidence>
<dbReference type="GO" id="GO:0004252">
    <property type="term" value="F:serine-type endopeptidase activity"/>
    <property type="evidence" value="ECO:0007669"/>
    <property type="project" value="InterPro"/>
</dbReference>
<name>A0A8S1JAA9_9CHLO</name>
<dbReference type="AlphaFoldDB" id="A0A8S1JAA9"/>
<evidence type="ECO:0000313" key="4">
    <source>
        <dbReference type="EMBL" id="CAD7703106.1"/>
    </source>
</evidence>
<comment type="caution">
    <text evidence="4">The sequence shown here is derived from an EMBL/GenBank/DDBJ whole genome shotgun (WGS) entry which is preliminary data.</text>
</comment>
<evidence type="ECO:0000259" key="3">
    <source>
        <dbReference type="PROSITE" id="PS50240"/>
    </source>
</evidence>
<dbReference type="PROSITE" id="PS50240">
    <property type="entry name" value="TRYPSIN_DOM"/>
    <property type="match status" value="1"/>
</dbReference>
<dbReference type="Pfam" id="PF00089">
    <property type="entry name" value="Trypsin"/>
    <property type="match status" value="1"/>
</dbReference>
<dbReference type="SMART" id="SM00020">
    <property type="entry name" value="Tryp_SPc"/>
    <property type="match status" value="1"/>
</dbReference>
<dbReference type="GO" id="GO:0006508">
    <property type="term" value="P:proteolysis"/>
    <property type="evidence" value="ECO:0007669"/>
    <property type="project" value="InterPro"/>
</dbReference>
<comment type="similarity">
    <text evidence="1">Belongs to the peptidase S1 family.</text>
</comment>
<dbReference type="PANTHER" id="PTHR24276:SF98">
    <property type="entry name" value="FI18310P1-RELATED"/>
    <property type="match status" value="1"/>
</dbReference>
<dbReference type="SUPFAM" id="SSF50494">
    <property type="entry name" value="Trypsin-like serine proteases"/>
    <property type="match status" value="1"/>
</dbReference>
<feature type="domain" description="Peptidase S1" evidence="3">
    <location>
        <begin position="14"/>
        <end position="271"/>
    </location>
</feature>
<dbReference type="InterPro" id="IPR001314">
    <property type="entry name" value="Peptidase_S1A"/>
</dbReference>
<evidence type="ECO:0000313" key="5">
    <source>
        <dbReference type="Proteomes" id="UP000708148"/>
    </source>
</evidence>
<protein>
    <recommendedName>
        <fullName evidence="3">Peptidase S1 domain-containing protein</fullName>
    </recommendedName>
</protein>
<dbReference type="InterPro" id="IPR018114">
    <property type="entry name" value="TRYPSIN_HIS"/>
</dbReference>
<gene>
    <name evidence="4" type="ORF">OSTQU699_LOCUS8463</name>
</gene>
<dbReference type="InterPro" id="IPR001254">
    <property type="entry name" value="Trypsin_dom"/>
</dbReference>
<sequence length="277" mass="30366">MLVVQLAARSHPGLAETEESCRYQVSSTAGRYPYMVSIRRAGSHEHVCTGILVHPKYVVTAAHCVDFESVYSAGRRPLVHIGPTSVHYTDERVEMMVVERTVIHPRWQVQKQQNSAFNLALMELPKPSQHQVPHVLSDHVHLRTGQQLSALGWGSYDSGPSLGGDIFGGLKIESQTFIDGNGCNRANLWNGSIPSGLVCGLNEIQKASCLVDSGGPLMLLDMPNYDVRRGDPKFDFLAGINIDGEPCGSPGKPDVYLDIREHLKWIELSIGADGVDK</sequence>
<evidence type="ECO:0000256" key="2">
    <source>
        <dbReference type="ARBA" id="ARBA00023157"/>
    </source>
</evidence>
<dbReference type="PROSITE" id="PS00134">
    <property type="entry name" value="TRYPSIN_HIS"/>
    <property type="match status" value="1"/>
</dbReference>
<dbReference type="Gene3D" id="2.40.10.10">
    <property type="entry name" value="Trypsin-like serine proteases"/>
    <property type="match status" value="1"/>
</dbReference>
<dbReference type="InterPro" id="IPR009003">
    <property type="entry name" value="Peptidase_S1_PA"/>
</dbReference>
<keyword evidence="5" id="KW-1185">Reference proteome</keyword>
<dbReference type="InterPro" id="IPR050430">
    <property type="entry name" value="Peptidase_S1"/>
</dbReference>
<dbReference type="Proteomes" id="UP000708148">
    <property type="component" value="Unassembled WGS sequence"/>
</dbReference>
<reference evidence="4" key="1">
    <citation type="submission" date="2020-12" db="EMBL/GenBank/DDBJ databases">
        <authorList>
            <person name="Iha C."/>
        </authorList>
    </citation>
    <scope>NUCLEOTIDE SEQUENCE</scope>
</reference>
<dbReference type="EMBL" id="CAJHUC010002066">
    <property type="protein sequence ID" value="CAD7703106.1"/>
    <property type="molecule type" value="Genomic_DNA"/>
</dbReference>
<dbReference type="InterPro" id="IPR043504">
    <property type="entry name" value="Peptidase_S1_PA_chymotrypsin"/>
</dbReference>
<proteinExistence type="inferred from homology"/>
<accession>A0A8S1JAA9</accession>
<dbReference type="PANTHER" id="PTHR24276">
    <property type="entry name" value="POLYSERASE-RELATED"/>
    <property type="match status" value="1"/>
</dbReference>
<dbReference type="OrthoDB" id="543757at2759"/>
<organism evidence="4 5">
    <name type="scientific">Ostreobium quekettii</name>
    <dbReference type="NCBI Taxonomy" id="121088"/>
    <lineage>
        <taxon>Eukaryota</taxon>
        <taxon>Viridiplantae</taxon>
        <taxon>Chlorophyta</taxon>
        <taxon>core chlorophytes</taxon>
        <taxon>Ulvophyceae</taxon>
        <taxon>TCBD clade</taxon>
        <taxon>Bryopsidales</taxon>
        <taxon>Ostreobineae</taxon>
        <taxon>Ostreobiaceae</taxon>
        <taxon>Ostreobium</taxon>
    </lineage>
</organism>
<dbReference type="PRINTS" id="PR00722">
    <property type="entry name" value="CHYMOTRYPSIN"/>
</dbReference>